<sequence>MQLKTGVDFFLDMPVDDLNEIAETVNQMMEEVSRHGHKK</sequence>
<proteinExistence type="predicted"/>
<protein>
    <submittedName>
        <fullName evidence="1">Uncharacterized protein</fullName>
    </submittedName>
</protein>
<evidence type="ECO:0000313" key="1">
    <source>
        <dbReference type="EMBL" id="XCD07373.1"/>
    </source>
</evidence>
<reference evidence="1" key="1">
    <citation type="submission" date="2024-03" db="EMBL/GenBank/DDBJ databases">
        <title>Diverse circular DNA viruses in blood, oral, and fecal samples of captive lemurs.</title>
        <authorList>
            <person name="Paietta E.N."/>
            <person name="Kraberger S."/>
            <person name="Lund M.C."/>
            <person name="Custer J.M."/>
            <person name="Vargas K.M."/>
            <person name="Ehmke E.E."/>
            <person name="Yoder A.D."/>
            <person name="Varsani A."/>
        </authorList>
    </citation>
    <scope>NUCLEOTIDE SEQUENCE</scope>
    <source>
        <strain evidence="1">Duke_28FF_219</strain>
    </source>
</reference>
<accession>A0AAU8B809</accession>
<name>A0AAU8B809_9CAUD</name>
<dbReference type="EMBL" id="PP511788">
    <property type="protein sequence ID" value="XCD07373.1"/>
    <property type="molecule type" value="Genomic_DNA"/>
</dbReference>
<organism evidence="1">
    <name type="scientific">Dulem virus 34</name>
    <dbReference type="NCBI Taxonomy" id="3145752"/>
    <lineage>
        <taxon>Viruses</taxon>
        <taxon>Duplodnaviria</taxon>
        <taxon>Heunggongvirae</taxon>
        <taxon>Uroviricota</taxon>
        <taxon>Caudoviricetes</taxon>
    </lineage>
</organism>